<keyword evidence="2" id="KW-1185">Reference proteome</keyword>
<dbReference type="Proteomes" id="UP000265703">
    <property type="component" value="Unassembled WGS sequence"/>
</dbReference>
<evidence type="ECO:0000313" key="2">
    <source>
        <dbReference type="Proteomes" id="UP000265703"/>
    </source>
</evidence>
<accession>A0A397T7I8</accession>
<proteinExistence type="predicted"/>
<dbReference type="EMBL" id="QKYT01000163">
    <property type="protein sequence ID" value="RIA91071.1"/>
    <property type="molecule type" value="Genomic_DNA"/>
</dbReference>
<reference evidence="1 2" key="1">
    <citation type="submission" date="2018-06" db="EMBL/GenBank/DDBJ databases">
        <title>Comparative genomics reveals the genomic features of Rhizophagus irregularis, R. cerebriforme, R. diaphanum and Gigaspora rosea, and their symbiotic lifestyle signature.</title>
        <authorList>
            <person name="Morin E."/>
            <person name="San Clemente H."/>
            <person name="Chen E.C.H."/>
            <person name="De La Providencia I."/>
            <person name="Hainaut M."/>
            <person name="Kuo A."/>
            <person name="Kohler A."/>
            <person name="Murat C."/>
            <person name="Tang N."/>
            <person name="Roy S."/>
            <person name="Loubradou J."/>
            <person name="Henrissat B."/>
            <person name="Grigoriev I.V."/>
            <person name="Corradi N."/>
            <person name="Roux C."/>
            <person name="Martin F.M."/>
        </authorList>
    </citation>
    <scope>NUCLEOTIDE SEQUENCE [LARGE SCALE GENOMIC DNA]</scope>
    <source>
        <strain evidence="1 2">DAOM 227022</strain>
    </source>
</reference>
<gene>
    <name evidence="1" type="ORF">C1645_737392</name>
</gene>
<evidence type="ECO:0000313" key="1">
    <source>
        <dbReference type="EMBL" id="RIA91071.1"/>
    </source>
</evidence>
<dbReference type="AlphaFoldDB" id="A0A397T7I8"/>
<name>A0A397T7I8_9GLOM</name>
<sequence>MTFVGIYVFRNLVIGQEHSGENLKRSIGFILRYHNETDKNEPCEIELQHSGEKIEILFVMKTFIMYYFSGTLGENPEGMSYAPLLISLELIKATFFWLKPKIFIVINIFSFFIKAKTADENHKSTNSDGMGEDDDGSEYDPNKNYDELAWNVFREEHKGDEIIKEVEDLIEMFNK</sequence>
<protein>
    <submittedName>
        <fullName evidence="1">Uncharacterized protein</fullName>
    </submittedName>
</protein>
<comment type="caution">
    <text evidence="1">The sequence shown here is derived from an EMBL/GenBank/DDBJ whole genome shotgun (WGS) entry which is preliminary data.</text>
</comment>
<organism evidence="1 2">
    <name type="scientific">Glomus cerebriforme</name>
    <dbReference type="NCBI Taxonomy" id="658196"/>
    <lineage>
        <taxon>Eukaryota</taxon>
        <taxon>Fungi</taxon>
        <taxon>Fungi incertae sedis</taxon>
        <taxon>Mucoromycota</taxon>
        <taxon>Glomeromycotina</taxon>
        <taxon>Glomeromycetes</taxon>
        <taxon>Glomerales</taxon>
        <taxon>Glomeraceae</taxon>
        <taxon>Glomus</taxon>
    </lineage>
</organism>